<evidence type="ECO:0000256" key="7">
    <source>
        <dbReference type="ARBA" id="ARBA00022777"/>
    </source>
</evidence>
<keyword evidence="5 10" id="KW-0808">Transferase</keyword>
<comment type="subcellular location">
    <subcellularLocation>
        <location evidence="10">Cytoplasm</location>
    </subcellularLocation>
</comment>
<dbReference type="UniPathway" id="UPA00109">
    <property type="reaction ID" value="UER00185"/>
</dbReference>
<evidence type="ECO:0000256" key="11">
    <source>
        <dbReference type="PIRSR" id="PIRSR000724-1"/>
    </source>
</evidence>
<dbReference type="GO" id="GO:0043531">
    <property type="term" value="F:ADP binding"/>
    <property type="evidence" value="ECO:0007669"/>
    <property type="project" value="TreeGrafter"/>
</dbReference>
<feature type="binding site" evidence="10">
    <location>
        <position position="39"/>
    </location>
    <ligand>
        <name>substrate</name>
    </ligand>
</feature>
<comment type="subunit">
    <text evidence="10">Monomer.</text>
</comment>
<dbReference type="SUPFAM" id="SSF53748">
    <property type="entry name" value="Phosphoglycerate kinase"/>
    <property type="match status" value="1"/>
</dbReference>
<evidence type="ECO:0000256" key="10">
    <source>
        <dbReference type="HAMAP-Rule" id="MF_00145"/>
    </source>
</evidence>
<evidence type="ECO:0000256" key="9">
    <source>
        <dbReference type="ARBA" id="ARBA00023152"/>
    </source>
</evidence>
<name>A0A858U5Q7_9MOLU</name>
<organism evidence="14 15">
    <name type="scientific">Mycoplasma phocoenae</name>
    <dbReference type="NCBI Taxonomy" id="754517"/>
    <lineage>
        <taxon>Bacteria</taxon>
        <taxon>Bacillati</taxon>
        <taxon>Mycoplasmatota</taxon>
        <taxon>Mollicutes</taxon>
        <taxon>Mycoplasmataceae</taxon>
        <taxon>Mycoplasma</taxon>
    </lineage>
</organism>
<accession>A0A858U5Q7</accession>
<feature type="binding site" evidence="10 11">
    <location>
        <begin position="62"/>
        <end position="65"/>
    </location>
    <ligand>
        <name>substrate</name>
    </ligand>
</feature>
<gene>
    <name evidence="10" type="primary">pgk</name>
    <name evidence="14" type="ORF">HGG69_00260</name>
</gene>
<evidence type="ECO:0000313" key="14">
    <source>
        <dbReference type="EMBL" id="QJG66767.1"/>
    </source>
</evidence>
<evidence type="ECO:0000256" key="6">
    <source>
        <dbReference type="ARBA" id="ARBA00022741"/>
    </source>
</evidence>
<keyword evidence="8 10" id="KW-0067">ATP-binding</keyword>
<keyword evidence="10" id="KW-0963">Cytoplasm</keyword>
<dbReference type="Gene3D" id="3.40.50.1260">
    <property type="entry name" value="Phosphoglycerate kinase, N-terminal domain"/>
    <property type="match status" value="2"/>
</dbReference>
<evidence type="ECO:0000256" key="2">
    <source>
        <dbReference type="ARBA" id="ARBA00004838"/>
    </source>
</evidence>
<dbReference type="HAMAP" id="MF_00145">
    <property type="entry name" value="Phosphoglyc_kinase"/>
    <property type="match status" value="1"/>
</dbReference>
<dbReference type="GO" id="GO:0005524">
    <property type="term" value="F:ATP binding"/>
    <property type="evidence" value="ECO:0007669"/>
    <property type="project" value="UniProtKB-KW"/>
</dbReference>
<dbReference type="AlphaFoldDB" id="A0A858U5Q7"/>
<comment type="similarity">
    <text evidence="10 13">Belongs to the phosphoglycerate kinase family.</text>
</comment>
<feature type="binding site" evidence="11">
    <location>
        <position position="122"/>
    </location>
    <ligand>
        <name>(2R)-3-phosphoglycerate</name>
        <dbReference type="ChEBI" id="CHEBI:58272"/>
    </ligand>
</feature>
<evidence type="ECO:0000256" key="13">
    <source>
        <dbReference type="RuleBase" id="RU000532"/>
    </source>
</evidence>
<dbReference type="PROSITE" id="PS00111">
    <property type="entry name" value="PGLYCERATE_KINASE"/>
    <property type="match status" value="1"/>
</dbReference>
<evidence type="ECO:0000256" key="3">
    <source>
        <dbReference type="ARBA" id="ARBA00013061"/>
    </source>
</evidence>
<evidence type="ECO:0000313" key="15">
    <source>
        <dbReference type="Proteomes" id="UP000501060"/>
    </source>
</evidence>
<evidence type="ECO:0000256" key="4">
    <source>
        <dbReference type="ARBA" id="ARBA00016471"/>
    </source>
</evidence>
<dbReference type="Proteomes" id="UP000501060">
    <property type="component" value="Chromosome"/>
</dbReference>
<feature type="binding site" evidence="10">
    <location>
        <position position="122"/>
    </location>
    <ligand>
        <name>substrate</name>
    </ligand>
</feature>
<feature type="binding site" evidence="10">
    <location>
        <position position="159"/>
    </location>
    <ligand>
        <name>substrate</name>
    </ligand>
</feature>
<feature type="binding site" evidence="10 11">
    <location>
        <begin position="20"/>
        <end position="22"/>
    </location>
    <ligand>
        <name>substrate</name>
    </ligand>
</feature>
<dbReference type="GO" id="GO:0004618">
    <property type="term" value="F:phosphoglycerate kinase activity"/>
    <property type="evidence" value="ECO:0007669"/>
    <property type="project" value="UniProtKB-UniRule"/>
</dbReference>
<evidence type="ECO:0000256" key="1">
    <source>
        <dbReference type="ARBA" id="ARBA00000642"/>
    </source>
</evidence>
<dbReference type="InterPro" id="IPR015824">
    <property type="entry name" value="Phosphoglycerate_kinase_N"/>
</dbReference>
<feature type="binding site" evidence="10 12">
    <location>
        <begin position="356"/>
        <end position="359"/>
    </location>
    <ligand>
        <name>ATP</name>
        <dbReference type="ChEBI" id="CHEBI:30616"/>
    </ligand>
</feature>
<keyword evidence="9 10" id="KW-0324">Glycolysis</keyword>
<evidence type="ECO:0000256" key="12">
    <source>
        <dbReference type="PIRSR" id="PIRSR000724-2"/>
    </source>
</evidence>
<feature type="binding site" evidence="10 12">
    <location>
        <position position="298"/>
    </location>
    <ligand>
        <name>ATP</name>
        <dbReference type="ChEBI" id="CHEBI:30616"/>
    </ligand>
</feature>
<feature type="binding site" evidence="10 12">
    <location>
        <position position="329"/>
    </location>
    <ligand>
        <name>ATP</name>
        <dbReference type="ChEBI" id="CHEBI:30616"/>
    </ligand>
</feature>
<proteinExistence type="inferred from homology"/>
<dbReference type="EC" id="2.7.2.3" evidence="3 10"/>
<feature type="binding site" evidence="11">
    <location>
        <position position="159"/>
    </location>
    <ligand>
        <name>(2R)-3-phosphoglycerate</name>
        <dbReference type="ChEBI" id="CHEBI:58272"/>
    </ligand>
</feature>
<sequence length="400" mass="44660">MKKTIKDIDLTNKKVLLRVDFNVPLVSNDDKLIVADDNRILAALPTIKYILKQNAKLIILSHLSRIKTKEDLKSKSLKPVVECFKKFVNNKVTFIEKTTGDEIKKFIDQMENNEILFIENTRFMDLENKAESKKNDELSKYWASLGDVFINDAFGITHRAHASNAGIAENIKESAIGFLVENEIEHLNKLKNPARPYLAIIGGAKISDKIQVLETLLNKADKVLIGGAMAYTFNLARNVKIGKSLSEPEYVALAKKLLEKYKDKIVLPCDNAISKTFTNSVPLYTNAIDSHIDDNYEGMDIGKETIREFSNIIANAKTIFWNGPLGVCEFENYSKGTEQIAIAIAKNEDAYSIVGGGDSVAAIKKLHYENKFSFISTGGGASLEYIQNKQMPGIDSIQDK</sequence>
<dbReference type="InterPro" id="IPR015911">
    <property type="entry name" value="Phosphoglycerate_kinase_CS"/>
</dbReference>
<keyword evidence="6 10" id="KW-0547">Nucleotide-binding</keyword>
<comment type="pathway">
    <text evidence="2 10">Carbohydrate degradation; glycolysis; pyruvate from D-glyceraldehyde 3-phosphate: step 2/5.</text>
</comment>
<dbReference type="GO" id="GO:0005829">
    <property type="term" value="C:cytosol"/>
    <property type="evidence" value="ECO:0007669"/>
    <property type="project" value="TreeGrafter"/>
</dbReference>
<dbReference type="PRINTS" id="PR00477">
    <property type="entry name" value="PHGLYCKINASE"/>
</dbReference>
<feature type="binding site" evidence="10 12">
    <location>
        <position position="209"/>
    </location>
    <ligand>
        <name>ATP</name>
        <dbReference type="ChEBI" id="CHEBI:30616"/>
    </ligand>
</feature>
<dbReference type="RefSeq" id="WP_169604818.1">
    <property type="nucleotide sequence ID" value="NZ_CP051481.1"/>
</dbReference>
<evidence type="ECO:0000256" key="5">
    <source>
        <dbReference type="ARBA" id="ARBA00022679"/>
    </source>
</evidence>
<dbReference type="PIRSF" id="PIRSF000724">
    <property type="entry name" value="Pgk"/>
    <property type="match status" value="1"/>
</dbReference>
<protein>
    <recommendedName>
        <fullName evidence="4 10">Phosphoglycerate kinase</fullName>
        <ecNumber evidence="3 10">2.7.2.3</ecNumber>
    </recommendedName>
</protein>
<evidence type="ECO:0000256" key="8">
    <source>
        <dbReference type="ARBA" id="ARBA00022840"/>
    </source>
</evidence>
<feature type="binding site" evidence="11">
    <location>
        <position position="39"/>
    </location>
    <ligand>
        <name>(2R)-3-phosphoglycerate</name>
        <dbReference type="ChEBI" id="CHEBI:58272"/>
    </ligand>
</feature>
<keyword evidence="7 10" id="KW-0418">Kinase</keyword>
<reference evidence="14 15" key="1">
    <citation type="submission" date="2020-04" db="EMBL/GenBank/DDBJ databases">
        <title>Novel Mycoplasma species detected in Phocoena phocoena (harbor porpoise) from the USA.</title>
        <authorList>
            <person name="Volokhov D.V."/>
        </authorList>
    </citation>
    <scope>NUCLEOTIDE SEQUENCE [LARGE SCALE GENOMIC DNA]</scope>
    <source>
        <strain evidence="14 15">Phocoena C-264-GEN</strain>
    </source>
</reference>
<dbReference type="PANTHER" id="PTHR11406:SF23">
    <property type="entry name" value="PHOSPHOGLYCERATE KINASE 1, CHLOROPLASTIC-RELATED"/>
    <property type="match status" value="1"/>
</dbReference>
<dbReference type="InterPro" id="IPR036043">
    <property type="entry name" value="Phosphoglycerate_kinase_sf"/>
</dbReference>
<dbReference type="PANTHER" id="PTHR11406">
    <property type="entry name" value="PHOSPHOGLYCERATE KINASE"/>
    <property type="match status" value="1"/>
</dbReference>
<dbReference type="InterPro" id="IPR001576">
    <property type="entry name" value="Phosphoglycerate_kinase"/>
</dbReference>
<dbReference type="GO" id="GO:0006094">
    <property type="term" value="P:gluconeogenesis"/>
    <property type="evidence" value="ECO:0007669"/>
    <property type="project" value="TreeGrafter"/>
</dbReference>
<dbReference type="GO" id="GO:0006096">
    <property type="term" value="P:glycolytic process"/>
    <property type="evidence" value="ECO:0007669"/>
    <property type="project" value="UniProtKB-UniRule"/>
</dbReference>
<keyword evidence="15" id="KW-1185">Reference proteome</keyword>
<dbReference type="FunFam" id="3.40.50.1260:FF:000001">
    <property type="entry name" value="Phosphoglycerate kinase"/>
    <property type="match status" value="1"/>
</dbReference>
<dbReference type="Pfam" id="PF00162">
    <property type="entry name" value="PGK"/>
    <property type="match status" value="1"/>
</dbReference>
<comment type="catalytic activity">
    <reaction evidence="1 10 13">
        <text>(2R)-3-phosphoglycerate + ATP = (2R)-3-phospho-glyceroyl phosphate + ADP</text>
        <dbReference type="Rhea" id="RHEA:14801"/>
        <dbReference type="ChEBI" id="CHEBI:30616"/>
        <dbReference type="ChEBI" id="CHEBI:57604"/>
        <dbReference type="ChEBI" id="CHEBI:58272"/>
        <dbReference type="ChEBI" id="CHEBI:456216"/>
        <dbReference type="EC" id="2.7.2.3"/>
    </reaction>
</comment>
<dbReference type="EMBL" id="CP051481">
    <property type="protein sequence ID" value="QJG66767.1"/>
    <property type="molecule type" value="Genomic_DNA"/>
</dbReference>
<dbReference type="KEGG" id="mphe:HGG69_00260"/>